<reference evidence="3 4" key="1">
    <citation type="submission" date="2019-12" db="EMBL/GenBank/DDBJ databases">
        <title>Litoreibacter badius sp. nov., a novel bacteriochlorophyll a-containing bacterium in the genus Litoreibacter.</title>
        <authorList>
            <person name="Kanamuro M."/>
            <person name="Takabe Y."/>
            <person name="Mori K."/>
            <person name="Takaichi S."/>
            <person name="Hanada S."/>
        </authorList>
    </citation>
    <scope>NUCLEOTIDE SEQUENCE [LARGE SCALE GENOMIC DNA]</scope>
    <source>
        <strain evidence="3 4">K6</strain>
    </source>
</reference>
<dbReference type="InterPro" id="IPR021908">
    <property type="entry name" value="YfbK_C"/>
</dbReference>
<dbReference type="SUPFAM" id="SSF53300">
    <property type="entry name" value="vWA-like"/>
    <property type="match status" value="1"/>
</dbReference>
<dbReference type="PANTHER" id="PTHR10579">
    <property type="entry name" value="CALCIUM-ACTIVATED CHLORIDE CHANNEL REGULATOR"/>
    <property type="match status" value="1"/>
</dbReference>
<dbReference type="PANTHER" id="PTHR10579:SF43">
    <property type="entry name" value="ZINC FINGER (C3HC4-TYPE RING FINGER) FAMILY PROTEIN"/>
    <property type="match status" value="1"/>
</dbReference>
<feature type="domain" description="VWFA" evidence="2">
    <location>
        <begin position="299"/>
        <end position="477"/>
    </location>
</feature>
<evidence type="ECO:0000313" key="4">
    <source>
        <dbReference type="Proteomes" id="UP000436822"/>
    </source>
</evidence>
<evidence type="ECO:0000256" key="1">
    <source>
        <dbReference type="SAM" id="MobiDB-lite"/>
    </source>
</evidence>
<feature type="compositionally biased region" description="Basic and acidic residues" evidence="1">
    <location>
        <begin position="21"/>
        <end position="34"/>
    </location>
</feature>
<organism evidence="3 4">
    <name type="scientific">Litoreibacter roseus</name>
    <dbReference type="NCBI Taxonomy" id="2601869"/>
    <lineage>
        <taxon>Bacteria</taxon>
        <taxon>Pseudomonadati</taxon>
        <taxon>Pseudomonadota</taxon>
        <taxon>Alphaproteobacteria</taxon>
        <taxon>Rhodobacterales</taxon>
        <taxon>Roseobacteraceae</taxon>
        <taxon>Litoreibacter</taxon>
    </lineage>
</organism>
<feature type="region of interest" description="Disordered" evidence="1">
    <location>
        <begin position="1"/>
        <end position="54"/>
    </location>
</feature>
<dbReference type="Gene3D" id="3.40.50.410">
    <property type="entry name" value="von Willebrand factor, type A domain"/>
    <property type="match status" value="1"/>
</dbReference>
<comment type="caution">
    <text evidence="3">The sequence shown here is derived from an EMBL/GenBank/DDBJ whole genome shotgun (WGS) entry which is preliminary data.</text>
</comment>
<gene>
    <name evidence="3" type="ORF">KIN_23030</name>
</gene>
<dbReference type="Proteomes" id="UP000436822">
    <property type="component" value="Unassembled WGS sequence"/>
</dbReference>
<dbReference type="Pfam" id="PF13519">
    <property type="entry name" value="VWA_2"/>
    <property type="match status" value="1"/>
</dbReference>
<dbReference type="OrthoDB" id="9805121at2"/>
<dbReference type="Pfam" id="PF12450">
    <property type="entry name" value="vWF_A"/>
    <property type="match status" value="1"/>
</dbReference>
<dbReference type="InterPro" id="IPR051266">
    <property type="entry name" value="CLCR"/>
</dbReference>
<dbReference type="InterPro" id="IPR036465">
    <property type="entry name" value="vWFA_dom_sf"/>
</dbReference>
<name>A0A6N6JII8_9RHOB</name>
<dbReference type="EMBL" id="BLJE01000002">
    <property type="protein sequence ID" value="GFE65229.1"/>
    <property type="molecule type" value="Genomic_DNA"/>
</dbReference>
<dbReference type="PROSITE" id="PS50234">
    <property type="entry name" value="VWFA"/>
    <property type="match status" value="1"/>
</dbReference>
<dbReference type="InterPro" id="IPR002035">
    <property type="entry name" value="VWF_A"/>
</dbReference>
<dbReference type="SMART" id="SM00327">
    <property type="entry name" value="VWA"/>
    <property type="match status" value="1"/>
</dbReference>
<accession>A0A6N6JII8</accession>
<evidence type="ECO:0000259" key="2">
    <source>
        <dbReference type="PROSITE" id="PS50234"/>
    </source>
</evidence>
<dbReference type="Pfam" id="PF12034">
    <property type="entry name" value="YfbK_C"/>
    <property type="match status" value="1"/>
</dbReference>
<dbReference type="RefSeq" id="WP_159806998.1">
    <property type="nucleotide sequence ID" value="NZ_BLJE01000002.1"/>
</dbReference>
<dbReference type="AlphaFoldDB" id="A0A6N6JII8"/>
<sequence>MTDELDKLRAALGTPPPASDAARDAALRVAEKNFESLQGSAPGARPTDTGPERSNILKGLRDMFATRNLKPLLLTTSSLVVLGVGFVFVQNQPGPQTTVLAPQVEPAAPEMITAKEAQPSADQDVLQDAPLASPLEAPMILEEIVEEFAPAEVSRPGRRVVNPSASTSMLQGSQEIRILPVPDPYPEIIEDRDRFANETPNAVKITSEEPVSTFSIDVDTASYAWVRRALQNGQLPNAEAVRIEEMINYFPYDYAAPTGDLPFQQSVTVTDTPWNDGTQLVHIGIQGELPAIEDRPPLNLVLLIDTSGSMSSPDKLPLLIQSFRLMLPELRPEDQVAIVTYAGSAGTVLEPTAASETGKIEAALNSLISGGSTAGAAGLTQAYALAEQMADEGEISRVLLATDGDFNVGLSSDEALKTFIEEKRDDGTFLSVLGFGRGNLNDALMQTLAQNGNGQAAYIDTLSEARKVLVDQLAGALYPIASDVKIQVEFNPAEIAEYRLIGYETRALKREDFNNDKVDAGEIGAGHTVTAIYEITPIGSDAILNDALRYGADDPVASDSDELGFLRLRYKTPGESESQLIETPISTGVSDANTDVRFATAIAGFGQLLQGSSYTGDWTYEDAIALANTAKGDDTFGYRTEAVTLMRLAESLSKAR</sequence>
<proteinExistence type="predicted"/>
<protein>
    <recommendedName>
        <fullName evidence="2">VWFA domain-containing protein</fullName>
    </recommendedName>
</protein>
<dbReference type="InterPro" id="IPR022156">
    <property type="entry name" value="Uncharacterised_YfbK_N"/>
</dbReference>
<evidence type="ECO:0000313" key="3">
    <source>
        <dbReference type="EMBL" id="GFE65229.1"/>
    </source>
</evidence>
<dbReference type="CDD" id="cd01465">
    <property type="entry name" value="vWA_subgroup"/>
    <property type="match status" value="1"/>
</dbReference>
<keyword evidence="4" id="KW-1185">Reference proteome</keyword>